<organism evidence="1 2">
    <name type="scientific">Vitis vinifera</name>
    <name type="common">Grape</name>
    <dbReference type="NCBI Taxonomy" id="29760"/>
    <lineage>
        <taxon>Eukaryota</taxon>
        <taxon>Viridiplantae</taxon>
        <taxon>Streptophyta</taxon>
        <taxon>Embryophyta</taxon>
        <taxon>Tracheophyta</taxon>
        <taxon>Spermatophyta</taxon>
        <taxon>Magnoliopsida</taxon>
        <taxon>eudicotyledons</taxon>
        <taxon>Gunneridae</taxon>
        <taxon>Pentapetalae</taxon>
        <taxon>rosids</taxon>
        <taxon>Vitales</taxon>
        <taxon>Vitaceae</taxon>
        <taxon>Viteae</taxon>
        <taxon>Vitis</taxon>
    </lineage>
</organism>
<dbReference type="PANTHER" id="PTHR33384:SF17">
    <property type="entry name" value="VQ DOMAIN-CONTAINING PROTEIN"/>
    <property type="match status" value="1"/>
</dbReference>
<dbReference type="STRING" id="29760.D7TCZ5"/>
<evidence type="ECO:0000313" key="1">
    <source>
        <dbReference type="EMBL" id="CBI28368.3"/>
    </source>
</evidence>
<dbReference type="eggNOG" id="ENOG502S24H">
    <property type="taxonomic scope" value="Eukaryota"/>
</dbReference>
<protein>
    <submittedName>
        <fullName evidence="1">Uncharacterized protein</fullName>
    </submittedName>
</protein>
<dbReference type="AlphaFoldDB" id="D7TCZ5"/>
<gene>
    <name evidence="1" type="ORF">VIT_00s0434g00070</name>
</gene>
<proteinExistence type="predicted"/>
<name>D7TCZ5_VITVI</name>
<dbReference type="HOGENOM" id="CLU_162989_0_0_1"/>
<accession>D7TCZ5</accession>
<reference evidence="2" key="1">
    <citation type="journal article" date="2007" name="Nature">
        <title>The grapevine genome sequence suggests ancestral hexaploidization in major angiosperm phyla.</title>
        <authorList>
            <consortium name="The French-Italian Public Consortium for Grapevine Genome Characterization."/>
            <person name="Jaillon O."/>
            <person name="Aury J.-M."/>
            <person name="Noel B."/>
            <person name="Policriti A."/>
            <person name="Clepet C."/>
            <person name="Casagrande A."/>
            <person name="Choisne N."/>
            <person name="Aubourg S."/>
            <person name="Vitulo N."/>
            <person name="Jubin C."/>
            <person name="Vezzi A."/>
            <person name="Legeai F."/>
            <person name="Hugueney P."/>
            <person name="Dasilva C."/>
            <person name="Horner D."/>
            <person name="Mica E."/>
            <person name="Jublot D."/>
            <person name="Poulain J."/>
            <person name="Bruyere C."/>
            <person name="Billault A."/>
            <person name="Segurens B."/>
            <person name="Gouyvenoux M."/>
            <person name="Ugarte E."/>
            <person name="Cattonaro F."/>
            <person name="Anthouard V."/>
            <person name="Vico V."/>
            <person name="Del Fabbro C."/>
            <person name="Alaux M."/>
            <person name="Di Gaspero G."/>
            <person name="Dumas V."/>
            <person name="Felice N."/>
            <person name="Paillard S."/>
            <person name="Juman I."/>
            <person name="Moroldo M."/>
            <person name="Scalabrin S."/>
            <person name="Canaguier A."/>
            <person name="Le Clainche I."/>
            <person name="Malacrida G."/>
            <person name="Durand E."/>
            <person name="Pesole G."/>
            <person name="Laucou V."/>
            <person name="Chatelet P."/>
            <person name="Merdinoglu D."/>
            <person name="Delledonne M."/>
            <person name="Pezzotti M."/>
            <person name="Lecharny A."/>
            <person name="Scarpelli C."/>
            <person name="Artiguenave F."/>
            <person name="Pe M.E."/>
            <person name="Valle G."/>
            <person name="Morgante M."/>
            <person name="Caboche M."/>
            <person name="Adam-Blondon A.-F."/>
            <person name="Weissenbach J."/>
            <person name="Quetier F."/>
            <person name="Wincker P."/>
        </authorList>
    </citation>
    <scope>NUCLEOTIDE SEQUENCE [LARGE SCALE GENOMIC DNA]</scope>
    <source>
        <strain evidence="2">cv. Pinot noir / PN40024</strain>
    </source>
</reference>
<dbReference type="InParanoid" id="D7TCZ5"/>
<evidence type="ECO:0000313" key="2">
    <source>
        <dbReference type="Proteomes" id="UP000009183"/>
    </source>
</evidence>
<dbReference type="Proteomes" id="UP000009183">
    <property type="component" value="Unassembled WGS sequence, unordered"/>
</dbReference>
<dbReference type="PaxDb" id="29760-VIT_00s0434g00070.t01"/>
<dbReference type="EMBL" id="FN595758">
    <property type="protein sequence ID" value="CBI28368.3"/>
    <property type="molecule type" value="Genomic_DNA"/>
</dbReference>
<sequence length="141" mass="15638">MFSSLHLYTWKLTWIYDILNQKATMKSNLVDSGSETTKLGLGDNELPLCPKPRRLGSATSEILKPLRCNKHSQPNMDGRSGVVSMITEKAYVLVQTVCCGCLASDYSGSPPGRTHNPLVHDVQFMHQMEILSSLTRSNQAL</sequence>
<dbReference type="PANTHER" id="PTHR33384">
    <property type="entry name" value="EXPRESSED PROTEIN"/>
    <property type="match status" value="1"/>
</dbReference>
<dbReference type="OMA" id="CTKHRQP"/>
<keyword evidence="2" id="KW-1185">Reference proteome</keyword>